<reference evidence="2" key="1">
    <citation type="submission" date="2023-03" db="UniProtKB">
        <authorList>
            <consortium name="EnsemblPlants"/>
        </authorList>
    </citation>
    <scope>IDENTIFICATION</scope>
</reference>
<dbReference type="AlphaFoldDB" id="A0A9I9DJP5"/>
<dbReference type="PANTHER" id="PTHR47219">
    <property type="entry name" value="RAB GTPASE-ACTIVATING PROTEIN 1-LIKE"/>
    <property type="match status" value="1"/>
</dbReference>
<dbReference type="Gene3D" id="1.10.472.80">
    <property type="entry name" value="Ypt/Rab-GAP domain of gyp1p, domain 3"/>
    <property type="match status" value="1"/>
</dbReference>
<dbReference type="Gramene" id="MELO3C019359.2.1">
    <property type="protein sequence ID" value="MELO3C019359.2.1"/>
    <property type="gene ID" value="MELO3C019359.2"/>
</dbReference>
<dbReference type="SUPFAM" id="SSF47923">
    <property type="entry name" value="Ypt/Rab-GAP domain of gyp1p"/>
    <property type="match status" value="2"/>
</dbReference>
<organism evidence="2">
    <name type="scientific">Cucumis melo</name>
    <name type="common">Muskmelon</name>
    <dbReference type="NCBI Taxonomy" id="3656"/>
    <lineage>
        <taxon>Eukaryota</taxon>
        <taxon>Viridiplantae</taxon>
        <taxon>Streptophyta</taxon>
        <taxon>Embryophyta</taxon>
        <taxon>Tracheophyta</taxon>
        <taxon>Spermatophyta</taxon>
        <taxon>Magnoliopsida</taxon>
        <taxon>eudicotyledons</taxon>
        <taxon>Gunneridae</taxon>
        <taxon>Pentapetalae</taxon>
        <taxon>rosids</taxon>
        <taxon>fabids</taxon>
        <taxon>Cucurbitales</taxon>
        <taxon>Cucurbitaceae</taxon>
        <taxon>Benincaseae</taxon>
        <taxon>Cucumis</taxon>
    </lineage>
</organism>
<dbReference type="InterPro" id="IPR000195">
    <property type="entry name" value="Rab-GAP-TBC_dom"/>
</dbReference>
<proteinExistence type="predicted"/>
<dbReference type="Pfam" id="PF00566">
    <property type="entry name" value="RabGAP-TBC"/>
    <property type="match status" value="1"/>
</dbReference>
<dbReference type="Gene3D" id="1.10.10.750">
    <property type="entry name" value="Ypt/Rab-GAP domain of gyp1p, domain 1"/>
    <property type="match status" value="1"/>
</dbReference>
<dbReference type="Gene3D" id="1.10.8.270">
    <property type="entry name" value="putative rabgap domain of human tbc1 domain family member 14 like domains"/>
    <property type="match status" value="1"/>
</dbReference>
<accession>A0A9I9DJP5</accession>
<dbReference type="PANTHER" id="PTHR47219:SF20">
    <property type="entry name" value="TBC1 DOMAIN FAMILY MEMBER 2B"/>
    <property type="match status" value="1"/>
</dbReference>
<protein>
    <recommendedName>
        <fullName evidence="1">Rab-GAP TBC domain-containing protein</fullName>
    </recommendedName>
</protein>
<sequence length="389" mass="43810">MFGTQSKRDIALELQAQIPILRPSIHARRANITVKFQDLYGFTVEGNVDDVNILNEVREKVRQQGRVWWALEASKGANWYLEPSVSEGIALKSSLKLSTLANAITLKKLIRKGIPPVLRPKVWFSLSGAAKKKSTVPDSYYNDLTKAVEGKVTPATRQIDHDLPRTFPGHPWLDTPEGHAALRRVLVGYSFRDSDVGYCQLVTVTRPTCLDVMSSKGCSKIYLPKSVPGALLCFDIHLLSDEYKHFDKLGSKCRIAAHLEALDFDVSLVATEWFLCLFSKSLPSETTLRVWDVLFYEGAKVLFHVALAIFKMKEGELLLTHHVGDVINILQKTTHYLFDPDDLLTVAYDKIGSMTTNTISKQRKKQEPAVMAELDQRLRRLNSLKADDK</sequence>
<dbReference type="InterPro" id="IPR035969">
    <property type="entry name" value="Rab-GAP_TBC_sf"/>
</dbReference>
<dbReference type="PROSITE" id="PS50086">
    <property type="entry name" value="TBC_RABGAP"/>
    <property type="match status" value="1"/>
</dbReference>
<dbReference type="InterPro" id="IPR050302">
    <property type="entry name" value="Rab_GAP_TBC_domain"/>
</dbReference>
<dbReference type="FunFam" id="1.10.472.80:FF:000040">
    <property type="entry name" value="TBC1 domain family member 2A"/>
    <property type="match status" value="1"/>
</dbReference>
<evidence type="ECO:0000313" key="2">
    <source>
        <dbReference type="EnsemblPlants" id="MELO3C019359.2.1"/>
    </source>
</evidence>
<name>A0A9I9DJP5_CUCME</name>
<dbReference type="GO" id="GO:0031267">
    <property type="term" value="F:small GTPase binding"/>
    <property type="evidence" value="ECO:0007669"/>
    <property type="project" value="TreeGrafter"/>
</dbReference>
<dbReference type="SMART" id="SM00164">
    <property type="entry name" value="TBC"/>
    <property type="match status" value="1"/>
</dbReference>
<dbReference type="EnsemblPlants" id="MELO3C019359.2.1">
    <property type="protein sequence ID" value="MELO3C019359.2.1"/>
    <property type="gene ID" value="MELO3C019359.2"/>
</dbReference>
<dbReference type="FunFam" id="1.10.10.750:FF:000011">
    <property type="entry name" value="TBC1 domain family member 2B-like"/>
    <property type="match status" value="1"/>
</dbReference>
<dbReference type="GO" id="GO:0005096">
    <property type="term" value="F:GTPase activator activity"/>
    <property type="evidence" value="ECO:0007669"/>
    <property type="project" value="TreeGrafter"/>
</dbReference>
<feature type="domain" description="Rab-GAP TBC" evidence="1">
    <location>
        <begin position="113"/>
        <end position="298"/>
    </location>
</feature>
<evidence type="ECO:0000259" key="1">
    <source>
        <dbReference type="PROSITE" id="PS50086"/>
    </source>
</evidence>